<name>A0ACB9BQD7_CICIN</name>
<sequence length="92" mass="10261">MGFSPINPVDVEYDTGHREIQVSVSLFTDFALQVDMLLKILKAGKHVIQAISEVETPLSCYNSICNNPSTQTIWAVAENYRFEPVFVEGLAL</sequence>
<dbReference type="Proteomes" id="UP001055811">
    <property type="component" value="Linkage Group LG06"/>
</dbReference>
<protein>
    <submittedName>
        <fullName evidence="1">Uncharacterized protein</fullName>
    </submittedName>
</protein>
<proteinExistence type="predicted"/>
<dbReference type="EMBL" id="CM042014">
    <property type="protein sequence ID" value="KAI3724258.1"/>
    <property type="molecule type" value="Genomic_DNA"/>
</dbReference>
<reference evidence="1 2" key="2">
    <citation type="journal article" date="2022" name="Mol. Ecol. Resour.">
        <title>The genomes of chicory, endive, great burdock and yacon provide insights into Asteraceae paleo-polyploidization history and plant inulin production.</title>
        <authorList>
            <person name="Fan W."/>
            <person name="Wang S."/>
            <person name="Wang H."/>
            <person name="Wang A."/>
            <person name="Jiang F."/>
            <person name="Liu H."/>
            <person name="Zhao H."/>
            <person name="Xu D."/>
            <person name="Zhang Y."/>
        </authorList>
    </citation>
    <scope>NUCLEOTIDE SEQUENCE [LARGE SCALE GENOMIC DNA]</scope>
    <source>
        <strain evidence="2">cv. Punajuju</strain>
        <tissue evidence="1">Leaves</tissue>
    </source>
</reference>
<reference evidence="2" key="1">
    <citation type="journal article" date="2022" name="Mol. Ecol. Resour.">
        <title>The genomes of chicory, endive, great burdock and yacon provide insights into Asteraceae palaeo-polyploidization history and plant inulin production.</title>
        <authorList>
            <person name="Fan W."/>
            <person name="Wang S."/>
            <person name="Wang H."/>
            <person name="Wang A."/>
            <person name="Jiang F."/>
            <person name="Liu H."/>
            <person name="Zhao H."/>
            <person name="Xu D."/>
            <person name="Zhang Y."/>
        </authorList>
    </citation>
    <scope>NUCLEOTIDE SEQUENCE [LARGE SCALE GENOMIC DNA]</scope>
    <source>
        <strain evidence="2">cv. Punajuju</strain>
    </source>
</reference>
<organism evidence="1 2">
    <name type="scientific">Cichorium intybus</name>
    <name type="common">Chicory</name>
    <dbReference type="NCBI Taxonomy" id="13427"/>
    <lineage>
        <taxon>Eukaryota</taxon>
        <taxon>Viridiplantae</taxon>
        <taxon>Streptophyta</taxon>
        <taxon>Embryophyta</taxon>
        <taxon>Tracheophyta</taxon>
        <taxon>Spermatophyta</taxon>
        <taxon>Magnoliopsida</taxon>
        <taxon>eudicotyledons</taxon>
        <taxon>Gunneridae</taxon>
        <taxon>Pentapetalae</taxon>
        <taxon>asterids</taxon>
        <taxon>campanulids</taxon>
        <taxon>Asterales</taxon>
        <taxon>Asteraceae</taxon>
        <taxon>Cichorioideae</taxon>
        <taxon>Cichorieae</taxon>
        <taxon>Cichoriinae</taxon>
        <taxon>Cichorium</taxon>
    </lineage>
</organism>
<comment type="caution">
    <text evidence="1">The sequence shown here is derived from an EMBL/GenBank/DDBJ whole genome shotgun (WGS) entry which is preliminary data.</text>
</comment>
<gene>
    <name evidence="1" type="ORF">L2E82_36029</name>
</gene>
<evidence type="ECO:0000313" key="1">
    <source>
        <dbReference type="EMBL" id="KAI3724258.1"/>
    </source>
</evidence>
<keyword evidence="2" id="KW-1185">Reference proteome</keyword>
<evidence type="ECO:0000313" key="2">
    <source>
        <dbReference type="Proteomes" id="UP001055811"/>
    </source>
</evidence>
<accession>A0ACB9BQD7</accession>